<evidence type="ECO:0000313" key="2">
    <source>
        <dbReference type="EMBL" id="KAH8022481.1"/>
    </source>
</evidence>
<comment type="caution">
    <text evidence="2">The sequence shown here is derived from an EMBL/GenBank/DDBJ whole genome shotgun (WGS) entry which is preliminary data.</text>
</comment>
<evidence type="ECO:0000313" key="3">
    <source>
        <dbReference type="Proteomes" id="UP000821866"/>
    </source>
</evidence>
<protein>
    <submittedName>
        <fullName evidence="2">Uncharacterized protein</fullName>
    </submittedName>
</protein>
<accession>A0A9J6DKT5</accession>
<keyword evidence="3" id="KW-1185">Reference proteome</keyword>
<evidence type="ECO:0000256" key="1">
    <source>
        <dbReference type="SAM" id="MobiDB-lite"/>
    </source>
</evidence>
<gene>
    <name evidence="2" type="ORF">HPB51_024580</name>
</gene>
<dbReference type="EMBL" id="JABSTU010000009">
    <property type="protein sequence ID" value="KAH8022481.1"/>
    <property type="molecule type" value="Genomic_DNA"/>
</dbReference>
<proteinExistence type="predicted"/>
<reference evidence="2" key="2">
    <citation type="submission" date="2021-09" db="EMBL/GenBank/DDBJ databases">
        <authorList>
            <person name="Jia N."/>
            <person name="Wang J."/>
            <person name="Shi W."/>
            <person name="Du L."/>
            <person name="Sun Y."/>
            <person name="Zhan W."/>
            <person name="Jiang J."/>
            <person name="Wang Q."/>
            <person name="Zhang B."/>
            <person name="Ji P."/>
            <person name="Sakyi L.B."/>
            <person name="Cui X."/>
            <person name="Yuan T."/>
            <person name="Jiang B."/>
            <person name="Yang W."/>
            <person name="Lam T.T.-Y."/>
            <person name="Chang Q."/>
            <person name="Ding S."/>
            <person name="Wang X."/>
            <person name="Zhu J."/>
            <person name="Ruan X."/>
            <person name="Zhao L."/>
            <person name="Wei J."/>
            <person name="Que T."/>
            <person name="Du C."/>
            <person name="Cheng J."/>
            <person name="Dai P."/>
            <person name="Han X."/>
            <person name="Huang E."/>
            <person name="Gao Y."/>
            <person name="Liu J."/>
            <person name="Shao H."/>
            <person name="Ye R."/>
            <person name="Li L."/>
            <person name="Wei W."/>
            <person name="Wang X."/>
            <person name="Wang C."/>
            <person name="Huo Q."/>
            <person name="Li W."/>
            <person name="Guo W."/>
            <person name="Chen H."/>
            <person name="Chen S."/>
            <person name="Zhou L."/>
            <person name="Zhou L."/>
            <person name="Ni X."/>
            <person name="Tian J."/>
            <person name="Zhou Y."/>
            <person name="Sheng Y."/>
            <person name="Liu T."/>
            <person name="Pan Y."/>
            <person name="Xia L."/>
            <person name="Li J."/>
            <person name="Zhao F."/>
            <person name="Cao W."/>
        </authorList>
    </citation>
    <scope>NUCLEOTIDE SEQUENCE</scope>
    <source>
        <strain evidence="2">Rmic-2018</strain>
        <tissue evidence="2">Larvae</tissue>
    </source>
</reference>
<feature type="region of interest" description="Disordered" evidence="1">
    <location>
        <begin position="186"/>
        <end position="222"/>
    </location>
</feature>
<reference evidence="2" key="1">
    <citation type="journal article" date="2020" name="Cell">
        <title>Large-Scale Comparative Analyses of Tick Genomes Elucidate Their Genetic Diversity and Vector Capacities.</title>
        <authorList>
            <consortium name="Tick Genome and Microbiome Consortium (TIGMIC)"/>
            <person name="Jia N."/>
            <person name="Wang J."/>
            <person name="Shi W."/>
            <person name="Du L."/>
            <person name="Sun Y."/>
            <person name="Zhan W."/>
            <person name="Jiang J.F."/>
            <person name="Wang Q."/>
            <person name="Zhang B."/>
            <person name="Ji P."/>
            <person name="Bell-Sakyi L."/>
            <person name="Cui X.M."/>
            <person name="Yuan T.T."/>
            <person name="Jiang B.G."/>
            <person name="Yang W.F."/>
            <person name="Lam T.T."/>
            <person name="Chang Q.C."/>
            <person name="Ding S.J."/>
            <person name="Wang X.J."/>
            <person name="Zhu J.G."/>
            <person name="Ruan X.D."/>
            <person name="Zhao L."/>
            <person name="Wei J.T."/>
            <person name="Ye R.Z."/>
            <person name="Que T.C."/>
            <person name="Du C.H."/>
            <person name="Zhou Y.H."/>
            <person name="Cheng J.X."/>
            <person name="Dai P.F."/>
            <person name="Guo W.B."/>
            <person name="Han X.H."/>
            <person name="Huang E.J."/>
            <person name="Li L.F."/>
            <person name="Wei W."/>
            <person name="Gao Y.C."/>
            <person name="Liu J.Z."/>
            <person name="Shao H.Z."/>
            <person name="Wang X."/>
            <person name="Wang C.C."/>
            <person name="Yang T.C."/>
            <person name="Huo Q.B."/>
            <person name="Li W."/>
            <person name="Chen H.Y."/>
            <person name="Chen S.E."/>
            <person name="Zhou L.G."/>
            <person name="Ni X.B."/>
            <person name="Tian J.H."/>
            <person name="Sheng Y."/>
            <person name="Liu T."/>
            <person name="Pan Y.S."/>
            <person name="Xia L.Y."/>
            <person name="Li J."/>
            <person name="Zhao F."/>
            <person name="Cao W.C."/>
        </authorList>
    </citation>
    <scope>NUCLEOTIDE SEQUENCE</scope>
    <source>
        <strain evidence="2">Rmic-2018</strain>
    </source>
</reference>
<dbReference type="AlphaFoldDB" id="A0A9J6DKT5"/>
<dbReference type="Proteomes" id="UP000821866">
    <property type="component" value="Chromosome 7"/>
</dbReference>
<organism evidence="2 3">
    <name type="scientific">Rhipicephalus microplus</name>
    <name type="common">Cattle tick</name>
    <name type="synonym">Boophilus microplus</name>
    <dbReference type="NCBI Taxonomy" id="6941"/>
    <lineage>
        <taxon>Eukaryota</taxon>
        <taxon>Metazoa</taxon>
        <taxon>Ecdysozoa</taxon>
        <taxon>Arthropoda</taxon>
        <taxon>Chelicerata</taxon>
        <taxon>Arachnida</taxon>
        <taxon>Acari</taxon>
        <taxon>Parasitiformes</taxon>
        <taxon>Ixodida</taxon>
        <taxon>Ixodoidea</taxon>
        <taxon>Ixodidae</taxon>
        <taxon>Rhipicephalinae</taxon>
        <taxon>Rhipicephalus</taxon>
        <taxon>Boophilus</taxon>
    </lineage>
</organism>
<sequence length="342" mass="38212">MPHPSWRRSTRASYLVRCAQVPSPVLVCLNIHSASSVASPKAQTSGGHHRRWHSSLLSEDFIEYLLFGVFSGDRQDVLKCCVAHAYCPVICERRYECGVSRWQRGTSSDVTVRRHRWRAVAAAADGDCSRGSAVRCAGKPHTLSVSCLVRLSRPSSYRVVIEMDMGTRREELALVVSDPPMVRDAPAASGVRNLPLADGSSIDDAGSSREPPKTSDDTHNRSQHRNNLTIWCWSLVNSSIDFHWEQRAERLPGRLCVRKHRPVFRGERLRWRRTVEITCLFNLRKLTEGSTAIKWMVCGQRSLLAFTVDVLAGGDVLMSLLSAFLLLTDTKLPSDESSPSTE</sequence>
<name>A0A9J6DKT5_RHIMP</name>
<feature type="compositionally biased region" description="Basic and acidic residues" evidence="1">
    <location>
        <begin position="206"/>
        <end position="220"/>
    </location>
</feature>